<evidence type="ECO:0000256" key="1">
    <source>
        <dbReference type="SAM" id="MobiDB-lite"/>
    </source>
</evidence>
<keyword evidence="2" id="KW-0732">Signal</keyword>
<dbReference type="EMBL" id="HBNS01058626">
    <property type="protein sequence ID" value="CAE4663959.1"/>
    <property type="molecule type" value="Transcribed_RNA"/>
</dbReference>
<feature type="compositionally biased region" description="Basic residues" evidence="1">
    <location>
        <begin position="51"/>
        <end position="62"/>
    </location>
</feature>
<gene>
    <name evidence="3" type="ORF">DBRI00130_LOCUS42160</name>
</gene>
<organism evidence="3">
    <name type="scientific">Ditylum brightwellii</name>
    <dbReference type="NCBI Taxonomy" id="49249"/>
    <lineage>
        <taxon>Eukaryota</taxon>
        <taxon>Sar</taxon>
        <taxon>Stramenopiles</taxon>
        <taxon>Ochrophyta</taxon>
        <taxon>Bacillariophyta</taxon>
        <taxon>Mediophyceae</taxon>
        <taxon>Lithodesmiophycidae</taxon>
        <taxon>Lithodesmiales</taxon>
        <taxon>Lithodesmiaceae</taxon>
        <taxon>Ditylum</taxon>
    </lineage>
</organism>
<proteinExistence type="predicted"/>
<feature type="signal peptide" evidence="2">
    <location>
        <begin position="1"/>
        <end position="20"/>
    </location>
</feature>
<name>A0A7S4T578_9STRA</name>
<evidence type="ECO:0000313" key="3">
    <source>
        <dbReference type="EMBL" id="CAE4663959.1"/>
    </source>
</evidence>
<dbReference type="AlphaFoldDB" id="A0A7S4T578"/>
<accession>A0A7S4T578</accession>
<feature type="chain" id="PRO_5030959153" evidence="2">
    <location>
        <begin position="21"/>
        <end position="266"/>
    </location>
</feature>
<feature type="region of interest" description="Disordered" evidence="1">
    <location>
        <begin position="51"/>
        <end position="95"/>
    </location>
</feature>
<sequence>MKIRKSAVLSTVLVASPAAGFIIPTTCSPSFLQKLSPPLNSKKSATTLLHAKKSGPAKKKKTPANSSSSGGGGGFGSSTSNDDTSNKVRSVSGYTGSGTKPLRIAANTFDALRKKHGKDCTCDIYVRSPSNDAQICWFVGKVAREVDAEALVGTSVPSEMEAVLSQKRLILEYAKNQLRPQNLGGPYSKHLELWMAPGDSEMDAVQNKVSFIKVDGSTKDLSEGFSVSDVGYNPEIYVGDEIKDGGLRVLRDEEGVPVKAAYDINQ</sequence>
<reference evidence="3" key="1">
    <citation type="submission" date="2021-01" db="EMBL/GenBank/DDBJ databases">
        <authorList>
            <person name="Corre E."/>
            <person name="Pelletier E."/>
            <person name="Niang G."/>
            <person name="Scheremetjew M."/>
            <person name="Finn R."/>
            <person name="Kale V."/>
            <person name="Holt S."/>
            <person name="Cochrane G."/>
            <person name="Meng A."/>
            <person name="Brown T."/>
            <person name="Cohen L."/>
        </authorList>
    </citation>
    <scope>NUCLEOTIDE SEQUENCE</scope>
    <source>
        <strain evidence="3">GSO104</strain>
    </source>
</reference>
<protein>
    <submittedName>
        <fullName evidence="3">Uncharacterized protein</fullName>
    </submittedName>
</protein>
<evidence type="ECO:0000256" key="2">
    <source>
        <dbReference type="SAM" id="SignalP"/>
    </source>
</evidence>